<dbReference type="InterPro" id="IPR001091">
    <property type="entry name" value="RM_Methyltransferase"/>
</dbReference>
<evidence type="ECO:0000256" key="4">
    <source>
        <dbReference type="ARBA" id="ARBA00047942"/>
    </source>
</evidence>
<evidence type="ECO:0000313" key="9">
    <source>
        <dbReference type="Proteomes" id="UP000476030"/>
    </source>
</evidence>
<name>A0A6L8W5L8_9PROT</name>
<dbReference type="GO" id="GO:0003677">
    <property type="term" value="F:DNA binding"/>
    <property type="evidence" value="ECO:0007669"/>
    <property type="project" value="InterPro"/>
</dbReference>
<dbReference type="PANTHER" id="PTHR13370">
    <property type="entry name" value="RNA METHYLASE-RELATED"/>
    <property type="match status" value="1"/>
</dbReference>
<keyword evidence="2 8" id="KW-0489">Methyltransferase</keyword>
<dbReference type="GO" id="GO:0009007">
    <property type="term" value="F:site-specific DNA-methyltransferase (adenine-specific) activity"/>
    <property type="evidence" value="ECO:0007669"/>
    <property type="project" value="UniProtKB-EC"/>
</dbReference>
<gene>
    <name evidence="8" type="ORF">GQE98_03855</name>
</gene>
<feature type="region of interest" description="Disordered" evidence="6">
    <location>
        <begin position="242"/>
        <end position="266"/>
    </location>
</feature>
<reference evidence="8 9" key="1">
    <citation type="submission" date="2019-12" db="EMBL/GenBank/DDBJ databases">
        <title>Snethiella sp. nov. sp. isolated from sea sand.</title>
        <authorList>
            <person name="Kim J."/>
            <person name="Jeong S.E."/>
            <person name="Jung H.S."/>
            <person name="Jeon C.O."/>
        </authorList>
    </citation>
    <scope>NUCLEOTIDE SEQUENCE [LARGE SCALE GENOMIC DNA]</scope>
    <source>
        <strain evidence="8 9">DP05</strain>
    </source>
</reference>
<keyword evidence="3 8" id="KW-0808">Transferase</keyword>
<evidence type="ECO:0000256" key="6">
    <source>
        <dbReference type="SAM" id="MobiDB-lite"/>
    </source>
</evidence>
<sequence>MDQIVPKNILICGDAVAEMGKLKTESVDLIIADPPYNLGKNYGNNIDLKDREDYRVFSENWVREAVRLLKPGGSFYCFMGVKFIARLYLMLEEDFNLIPQGWITWHYTQGMGRKRGFSPRHEDILWFSKGEDARFNLDDVRVPQKYYRKRNNMAGANPGDVWQFSHVHYCAAERLPHPTQKPEALLERIIKASSNPGDVILDPFLGSGTTARVASVLGRQPIGIEINPDYIDMANARLKEPFATFDSTDPRAARQSKDLPKETPGG</sequence>
<feature type="compositionally biased region" description="Basic and acidic residues" evidence="6">
    <location>
        <begin position="248"/>
        <end position="266"/>
    </location>
</feature>
<proteinExistence type="inferred from homology"/>
<evidence type="ECO:0000313" key="8">
    <source>
        <dbReference type="EMBL" id="MZR29764.1"/>
    </source>
</evidence>
<dbReference type="SUPFAM" id="SSF53335">
    <property type="entry name" value="S-adenosyl-L-methionine-dependent methyltransferases"/>
    <property type="match status" value="1"/>
</dbReference>
<dbReference type="GO" id="GO:0008170">
    <property type="term" value="F:N-methyltransferase activity"/>
    <property type="evidence" value="ECO:0007669"/>
    <property type="project" value="InterPro"/>
</dbReference>
<dbReference type="PANTHER" id="PTHR13370:SF3">
    <property type="entry name" value="TRNA (GUANINE(10)-N2)-METHYLTRANSFERASE HOMOLOG"/>
    <property type="match status" value="1"/>
</dbReference>
<comment type="catalytic activity">
    <reaction evidence="4">
        <text>a 2'-deoxyadenosine in DNA + S-adenosyl-L-methionine = an N(6)-methyl-2'-deoxyadenosine in DNA + S-adenosyl-L-homocysteine + H(+)</text>
        <dbReference type="Rhea" id="RHEA:15197"/>
        <dbReference type="Rhea" id="RHEA-COMP:12418"/>
        <dbReference type="Rhea" id="RHEA-COMP:12419"/>
        <dbReference type="ChEBI" id="CHEBI:15378"/>
        <dbReference type="ChEBI" id="CHEBI:57856"/>
        <dbReference type="ChEBI" id="CHEBI:59789"/>
        <dbReference type="ChEBI" id="CHEBI:90615"/>
        <dbReference type="ChEBI" id="CHEBI:90616"/>
        <dbReference type="EC" id="2.1.1.72"/>
    </reaction>
</comment>
<dbReference type="Pfam" id="PF01555">
    <property type="entry name" value="N6_N4_Mtase"/>
    <property type="match status" value="1"/>
</dbReference>
<evidence type="ECO:0000259" key="7">
    <source>
        <dbReference type="Pfam" id="PF01555"/>
    </source>
</evidence>
<accession>A0A6L8W5L8</accession>
<evidence type="ECO:0000256" key="5">
    <source>
        <dbReference type="RuleBase" id="RU362026"/>
    </source>
</evidence>
<protein>
    <recommendedName>
        <fullName evidence="5">Methyltransferase</fullName>
        <ecNumber evidence="5">2.1.1.-</ecNumber>
    </recommendedName>
</protein>
<evidence type="ECO:0000256" key="1">
    <source>
        <dbReference type="ARBA" id="ARBA00006594"/>
    </source>
</evidence>
<dbReference type="EMBL" id="WTUW01000001">
    <property type="protein sequence ID" value="MZR29764.1"/>
    <property type="molecule type" value="Genomic_DNA"/>
</dbReference>
<dbReference type="PROSITE" id="PS00092">
    <property type="entry name" value="N6_MTASE"/>
    <property type="match status" value="1"/>
</dbReference>
<dbReference type="GO" id="GO:0005737">
    <property type="term" value="C:cytoplasm"/>
    <property type="evidence" value="ECO:0007669"/>
    <property type="project" value="TreeGrafter"/>
</dbReference>
<dbReference type="AlphaFoldDB" id="A0A6L8W5L8"/>
<dbReference type="InterPro" id="IPR002941">
    <property type="entry name" value="DNA_methylase_N4/N6"/>
</dbReference>
<dbReference type="PRINTS" id="PR00508">
    <property type="entry name" value="S21N4MTFRASE"/>
</dbReference>
<evidence type="ECO:0000256" key="2">
    <source>
        <dbReference type="ARBA" id="ARBA00022603"/>
    </source>
</evidence>
<feature type="domain" description="DNA methylase N-4/N-6" evidence="7">
    <location>
        <begin position="27"/>
        <end position="235"/>
    </location>
</feature>
<organism evidence="8 9">
    <name type="scientific">Sneathiella litorea</name>
    <dbReference type="NCBI Taxonomy" id="2606216"/>
    <lineage>
        <taxon>Bacteria</taxon>
        <taxon>Pseudomonadati</taxon>
        <taxon>Pseudomonadota</taxon>
        <taxon>Alphaproteobacteria</taxon>
        <taxon>Sneathiellales</taxon>
        <taxon>Sneathiellaceae</taxon>
        <taxon>Sneathiella</taxon>
    </lineage>
</organism>
<evidence type="ECO:0000256" key="3">
    <source>
        <dbReference type="ARBA" id="ARBA00022679"/>
    </source>
</evidence>
<dbReference type="EC" id="2.1.1.-" evidence="5"/>
<comment type="similarity">
    <text evidence="1 5">Belongs to the N(4)/N(6)-methyltransferase family.</text>
</comment>
<dbReference type="RefSeq" id="WP_161314265.1">
    <property type="nucleotide sequence ID" value="NZ_WTUW01000001.1"/>
</dbReference>
<dbReference type="InterPro" id="IPR029063">
    <property type="entry name" value="SAM-dependent_MTases_sf"/>
</dbReference>
<dbReference type="Proteomes" id="UP000476030">
    <property type="component" value="Unassembled WGS sequence"/>
</dbReference>
<dbReference type="GO" id="GO:0032259">
    <property type="term" value="P:methylation"/>
    <property type="evidence" value="ECO:0007669"/>
    <property type="project" value="UniProtKB-KW"/>
</dbReference>
<comment type="caution">
    <text evidence="8">The sequence shown here is derived from an EMBL/GenBank/DDBJ whole genome shotgun (WGS) entry which is preliminary data.</text>
</comment>
<keyword evidence="9" id="KW-1185">Reference proteome</keyword>
<dbReference type="Gene3D" id="3.40.50.150">
    <property type="entry name" value="Vaccinia Virus protein VP39"/>
    <property type="match status" value="1"/>
</dbReference>
<dbReference type="InterPro" id="IPR002052">
    <property type="entry name" value="DNA_methylase_N6_adenine_CS"/>
</dbReference>